<organism evidence="3 4">
    <name type="scientific">Chitinophaga filiformis</name>
    <name type="common">Myxococcus filiformis</name>
    <name type="synonym">Flexibacter filiformis</name>
    <dbReference type="NCBI Taxonomy" id="104663"/>
    <lineage>
        <taxon>Bacteria</taxon>
        <taxon>Pseudomonadati</taxon>
        <taxon>Bacteroidota</taxon>
        <taxon>Chitinophagia</taxon>
        <taxon>Chitinophagales</taxon>
        <taxon>Chitinophagaceae</taxon>
        <taxon>Chitinophaga</taxon>
    </lineage>
</organism>
<dbReference type="RefSeq" id="WP_143011536.1">
    <property type="nucleotide sequence ID" value="NZ_FNBN01000005.1"/>
</dbReference>
<evidence type="ECO:0000256" key="2">
    <source>
        <dbReference type="SAM" id="SignalP"/>
    </source>
</evidence>
<evidence type="ECO:0000313" key="3">
    <source>
        <dbReference type="EMBL" id="SDG60415.1"/>
    </source>
</evidence>
<proteinExistence type="predicted"/>
<sequence>MKTFSLLLASIGLSMTCFAQKPTIKWGEEFKLRKGSSDLEVISVDKSGAYLQESHQALKSYFVVGASMRESASLVKVDKNLTEVFRNDFNKELRGKEFEQFFPFEDKLFLISSDYSRRDKTKAVYASAVNKSTGELTGEFKEVAIFQKEEKKDDIDFKITYNADSTKIILVSSIKGKERNEYTVQEFDKNFKKIGKPVVLTNEFEAKKYQLQDLLYLGNNKILLVGRVYEYEEGKRKKAKFLDFTNYNIRLYDEKGKQQAEINTTVNGKWLNSTKVVQEKNNDLVLAAFYSNTKKGKTIDGLLVQRININDGTVLSTSDKAINNSLLTADNDDDDDKDDDKDDDDKEERKERERLNKLKDEGEGFSKYMQFRNIFYTPDNGLVILAEQYKEYVTVSHSTSSAGAGAGAIMGGGSTTTTYHYNSGDLMMCKIDAGGNIGWLEILPKDQREVISMTGSSSGMGMGFGGLGLGLSYSYTGYFDEGNRPFYSGFGAMQTDGNIQVIFNDSPKNIGVTQAGQKAKRINRYAKSDCYVLNIDAVSGKLGRKQFFSNTDVPTAMPRLGSIINNEMYLVGKTDRMFGKTKIAIAKITVK</sequence>
<feature type="signal peptide" evidence="2">
    <location>
        <begin position="1"/>
        <end position="19"/>
    </location>
</feature>
<feature type="chain" id="PRO_5011735598" evidence="2">
    <location>
        <begin position="20"/>
        <end position="591"/>
    </location>
</feature>
<dbReference type="AlphaFoldDB" id="A0A1G7VKT6"/>
<evidence type="ECO:0000313" key="4">
    <source>
        <dbReference type="Proteomes" id="UP000199045"/>
    </source>
</evidence>
<dbReference type="OrthoDB" id="613240at2"/>
<gene>
    <name evidence="3" type="ORF">SAMN04488121_105163</name>
</gene>
<feature type="compositionally biased region" description="Basic and acidic residues" evidence="1">
    <location>
        <begin position="347"/>
        <end position="358"/>
    </location>
</feature>
<protein>
    <submittedName>
        <fullName evidence="3">Uncharacterized protein</fullName>
    </submittedName>
</protein>
<dbReference type="EMBL" id="FNBN01000005">
    <property type="protein sequence ID" value="SDG60415.1"/>
    <property type="molecule type" value="Genomic_DNA"/>
</dbReference>
<name>A0A1G7VKT6_CHIFI</name>
<keyword evidence="2" id="KW-0732">Signal</keyword>
<dbReference type="Proteomes" id="UP000199045">
    <property type="component" value="Unassembled WGS sequence"/>
</dbReference>
<feature type="region of interest" description="Disordered" evidence="1">
    <location>
        <begin position="326"/>
        <end position="358"/>
    </location>
</feature>
<accession>A0A1G7VKT6</accession>
<reference evidence="3 4" key="1">
    <citation type="submission" date="2016-10" db="EMBL/GenBank/DDBJ databases">
        <authorList>
            <person name="de Groot N.N."/>
        </authorList>
    </citation>
    <scope>NUCLEOTIDE SEQUENCE [LARGE SCALE GENOMIC DNA]</scope>
    <source>
        <strain evidence="3 4">DSM 527</strain>
    </source>
</reference>
<evidence type="ECO:0000256" key="1">
    <source>
        <dbReference type="SAM" id="MobiDB-lite"/>
    </source>
</evidence>
<feature type="compositionally biased region" description="Acidic residues" evidence="1">
    <location>
        <begin position="330"/>
        <end position="346"/>
    </location>
</feature>